<comment type="caution">
    <text evidence="2">The sequence shown here is derived from an EMBL/GenBank/DDBJ whole genome shotgun (WGS) entry which is preliminary data.</text>
</comment>
<evidence type="ECO:0000259" key="1">
    <source>
        <dbReference type="Pfam" id="PF13472"/>
    </source>
</evidence>
<sequence>MGLSGRVKGRAESSAVRRKCAAVIATLRSFGLRRPSDFVVRRPNDFLFLVPRVSRLAVRRLSGPAGDLADLLRVLAASWPGRMLTGHHLPALQRMPDRYLPLLADEASRAGRIAAPRDAAALVRRALRRWPPSGVPRWPRRVPSLGGVRLVPPRRAWTNATPMIVAVAALGGTALTSPASASSTAPRSPLTWCRDKSSMAVIGDSGSTGYGVVDPKNAWVAALRRAKPHTRIVNYAHDGAMVSDFLPGGRWPQTTGAVRDIGRRQPSLVLIEIGGNDYYMDRDPARYQADLDRLTRAIWSVSPRSTLVYETIWPFDPRHSPTAVHSWDEYAAAMHRLVVKYHAGWIDLRQFFPPNYSADADTHLLNPDRIHPTDAGNAVEFAAVLNILNRC</sequence>
<dbReference type="GO" id="GO:0004622">
    <property type="term" value="F:phosphatidylcholine lysophospholipase activity"/>
    <property type="evidence" value="ECO:0007669"/>
    <property type="project" value="TreeGrafter"/>
</dbReference>
<dbReference type="PANTHER" id="PTHR30383">
    <property type="entry name" value="THIOESTERASE 1/PROTEASE 1/LYSOPHOSPHOLIPASE L1"/>
    <property type="match status" value="1"/>
</dbReference>
<protein>
    <recommendedName>
        <fullName evidence="1">SGNH hydrolase-type esterase domain-containing protein</fullName>
    </recommendedName>
</protein>
<dbReference type="EMBL" id="BJFL01000022">
    <property type="protein sequence ID" value="GDY32257.1"/>
    <property type="molecule type" value="Genomic_DNA"/>
</dbReference>
<evidence type="ECO:0000313" key="2">
    <source>
        <dbReference type="EMBL" id="GDY32257.1"/>
    </source>
</evidence>
<dbReference type="AlphaFoldDB" id="A0A4D4JEC0"/>
<proteinExistence type="predicted"/>
<reference evidence="3" key="1">
    <citation type="submission" date="2019-04" db="EMBL/GenBank/DDBJ databases">
        <title>Draft genome sequence of Pseudonocardiaceae bacterium SL3-2-4.</title>
        <authorList>
            <person name="Ningsih F."/>
            <person name="Yokota A."/>
            <person name="Sakai Y."/>
            <person name="Nanatani K."/>
            <person name="Yabe S."/>
            <person name="Oetari A."/>
            <person name="Sjamsuridzal W."/>
        </authorList>
    </citation>
    <scope>NUCLEOTIDE SEQUENCE [LARGE SCALE GENOMIC DNA]</scope>
    <source>
        <strain evidence="3">SL3-2-4</strain>
    </source>
</reference>
<dbReference type="InterPro" id="IPR051532">
    <property type="entry name" value="Ester_Hydrolysis_Enzymes"/>
</dbReference>
<accession>A0A4D4JEC0</accession>
<dbReference type="CDD" id="cd00229">
    <property type="entry name" value="SGNH_hydrolase"/>
    <property type="match status" value="1"/>
</dbReference>
<dbReference type="InterPro" id="IPR013830">
    <property type="entry name" value="SGNH_hydro"/>
</dbReference>
<gene>
    <name evidence="2" type="ORF">GTS_38900</name>
</gene>
<dbReference type="InterPro" id="IPR036514">
    <property type="entry name" value="SGNH_hydro_sf"/>
</dbReference>
<dbReference type="Pfam" id="PF13472">
    <property type="entry name" value="Lipase_GDSL_2"/>
    <property type="match status" value="1"/>
</dbReference>
<dbReference type="Gene3D" id="3.40.50.1110">
    <property type="entry name" value="SGNH hydrolase"/>
    <property type="match status" value="1"/>
</dbReference>
<evidence type="ECO:0000313" key="3">
    <source>
        <dbReference type="Proteomes" id="UP000298860"/>
    </source>
</evidence>
<feature type="domain" description="SGNH hydrolase-type esterase" evidence="1">
    <location>
        <begin position="201"/>
        <end position="378"/>
    </location>
</feature>
<name>A0A4D4JEC0_9PSEU</name>
<dbReference type="Proteomes" id="UP000298860">
    <property type="component" value="Unassembled WGS sequence"/>
</dbReference>
<dbReference type="PANTHER" id="PTHR30383:SF5">
    <property type="entry name" value="SGNH HYDROLASE-TYPE ESTERASE DOMAIN-CONTAINING PROTEIN"/>
    <property type="match status" value="1"/>
</dbReference>
<dbReference type="SUPFAM" id="SSF52266">
    <property type="entry name" value="SGNH hydrolase"/>
    <property type="match status" value="1"/>
</dbReference>
<organism evidence="2 3">
    <name type="scientific">Gandjariella thermophila</name>
    <dbReference type="NCBI Taxonomy" id="1931992"/>
    <lineage>
        <taxon>Bacteria</taxon>
        <taxon>Bacillati</taxon>
        <taxon>Actinomycetota</taxon>
        <taxon>Actinomycetes</taxon>
        <taxon>Pseudonocardiales</taxon>
        <taxon>Pseudonocardiaceae</taxon>
        <taxon>Gandjariella</taxon>
    </lineage>
</organism>
<keyword evidence="3" id="KW-1185">Reference proteome</keyword>